<dbReference type="SUPFAM" id="SSF48726">
    <property type="entry name" value="Immunoglobulin"/>
    <property type="match status" value="6"/>
</dbReference>
<keyword evidence="8" id="KW-0393">Immunoglobulin domain</keyword>
<feature type="domain" description="Fibronectin type-III" evidence="12">
    <location>
        <begin position="704"/>
        <end position="804"/>
    </location>
</feature>
<dbReference type="InterPro" id="IPR051170">
    <property type="entry name" value="Neural/epithelial_adhesion"/>
</dbReference>
<feature type="domain" description="Fibronectin type-III" evidence="12">
    <location>
        <begin position="806"/>
        <end position="920"/>
    </location>
</feature>
<evidence type="ECO:0000256" key="10">
    <source>
        <dbReference type="SAM" id="SignalP"/>
    </source>
</evidence>
<evidence type="ECO:0000256" key="4">
    <source>
        <dbReference type="ARBA" id="ARBA00022737"/>
    </source>
</evidence>
<feature type="domain" description="Ig-like" evidence="11">
    <location>
        <begin position="416"/>
        <end position="501"/>
    </location>
</feature>
<dbReference type="Pfam" id="PF00041">
    <property type="entry name" value="fn3"/>
    <property type="match status" value="2"/>
</dbReference>
<feature type="domain" description="Ig-like" evidence="11">
    <location>
        <begin position="317"/>
        <end position="398"/>
    </location>
</feature>
<evidence type="ECO:0000256" key="7">
    <source>
        <dbReference type="ARBA" id="ARBA00023157"/>
    </source>
</evidence>
<dbReference type="PANTHER" id="PTHR12231">
    <property type="entry name" value="CTX-RELATED TYPE I TRANSMEMBRANE PROTEIN"/>
    <property type="match status" value="1"/>
</dbReference>
<dbReference type="InterPro" id="IPR003598">
    <property type="entry name" value="Ig_sub2"/>
</dbReference>
<dbReference type="GO" id="GO:0016020">
    <property type="term" value="C:membrane"/>
    <property type="evidence" value="ECO:0007669"/>
    <property type="project" value="UniProtKB-SubCell"/>
</dbReference>
<dbReference type="InterPro" id="IPR013098">
    <property type="entry name" value="Ig_I-set"/>
</dbReference>
<protein>
    <recommendedName>
        <fullName evidence="15">Neuroglian</fullName>
    </recommendedName>
</protein>
<dbReference type="Gene3D" id="2.60.40.10">
    <property type="entry name" value="Immunoglobulins"/>
    <property type="match status" value="12"/>
</dbReference>
<evidence type="ECO:0000256" key="3">
    <source>
        <dbReference type="ARBA" id="ARBA00022729"/>
    </source>
</evidence>
<evidence type="ECO:0000256" key="1">
    <source>
        <dbReference type="ARBA" id="ARBA00004167"/>
    </source>
</evidence>
<feature type="signal peptide" evidence="10">
    <location>
        <begin position="1"/>
        <end position="15"/>
    </location>
</feature>
<evidence type="ECO:0000313" key="13">
    <source>
        <dbReference type="EMBL" id="KAK6177079.1"/>
    </source>
</evidence>
<dbReference type="PROSITE" id="PS50835">
    <property type="entry name" value="IG_LIKE"/>
    <property type="match status" value="6"/>
</dbReference>
<feature type="domain" description="Ig-like" evidence="11">
    <location>
        <begin position="214"/>
        <end position="310"/>
    </location>
</feature>
<keyword evidence="5 9" id="KW-1133">Transmembrane helix</keyword>
<evidence type="ECO:0000256" key="9">
    <source>
        <dbReference type="SAM" id="Phobius"/>
    </source>
</evidence>
<dbReference type="InterPro" id="IPR003599">
    <property type="entry name" value="Ig_sub"/>
</dbReference>
<dbReference type="SUPFAM" id="SSF49265">
    <property type="entry name" value="Fibronectin type III"/>
    <property type="match status" value="3"/>
</dbReference>
<dbReference type="GO" id="GO:0007399">
    <property type="term" value="P:nervous system development"/>
    <property type="evidence" value="ECO:0007669"/>
    <property type="project" value="UniProtKB-ARBA"/>
</dbReference>
<feature type="domain" description="Fibronectin type-III" evidence="12">
    <location>
        <begin position="1110"/>
        <end position="1201"/>
    </location>
</feature>
<dbReference type="PANTHER" id="PTHR12231:SF256">
    <property type="entry name" value="NEUROGLIAN"/>
    <property type="match status" value="1"/>
</dbReference>
<dbReference type="Proteomes" id="UP001347796">
    <property type="component" value="Unassembled WGS sequence"/>
</dbReference>
<reference evidence="13 14" key="1">
    <citation type="submission" date="2024-01" db="EMBL/GenBank/DDBJ databases">
        <title>The genome of the rayed Mediterranean limpet Patella caerulea (Linnaeus, 1758).</title>
        <authorList>
            <person name="Anh-Thu Weber A."/>
            <person name="Halstead-Nussloch G."/>
        </authorList>
    </citation>
    <scope>NUCLEOTIDE SEQUENCE [LARGE SCALE GENOMIC DNA]</scope>
    <source>
        <strain evidence="13">AATW-2023a</strain>
        <tissue evidence="13">Whole specimen</tissue>
    </source>
</reference>
<keyword evidence="6 9" id="KW-0472">Membrane</keyword>
<keyword evidence="4" id="KW-0677">Repeat</keyword>
<feature type="domain" description="Ig-like" evidence="11">
    <location>
        <begin position="131"/>
        <end position="206"/>
    </location>
</feature>
<keyword evidence="3 10" id="KW-0732">Signal</keyword>
<dbReference type="CDD" id="cd00063">
    <property type="entry name" value="FN3"/>
    <property type="match status" value="5"/>
</dbReference>
<evidence type="ECO:0000256" key="2">
    <source>
        <dbReference type="ARBA" id="ARBA00022692"/>
    </source>
</evidence>
<dbReference type="PROSITE" id="PS50853">
    <property type="entry name" value="FN3"/>
    <property type="match status" value="5"/>
</dbReference>
<dbReference type="Pfam" id="PF07679">
    <property type="entry name" value="I-set"/>
    <property type="match status" value="3"/>
</dbReference>
<dbReference type="FunFam" id="2.60.40.10:FF:000008">
    <property type="entry name" value="roundabout homolog 2 isoform X2"/>
    <property type="match status" value="1"/>
</dbReference>
<evidence type="ECO:0000256" key="8">
    <source>
        <dbReference type="ARBA" id="ARBA00023319"/>
    </source>
</evidence>
<dbReference type="SMART" id="SM00409">
    <property type="entry name" value="IG"/>
    <property type="match status" value="6"/>
</dbReference>
<feature type="domain" description="Ig-like" evidence="11">
    <location>
        <begin position="506"/>
        <end position="597"/>
    </location>
</feature>
<evidence type="ECO:0008006" key="15">
    <source>
        <dbReference type="Google" id="ProtNLM"/>
    </source>
</evidence>
<evidence type="ECO:0000313" key="14">
    <source>
        <dbReference type="Proteomes" id="UP001347796"/>
    </source>
</evidence>
<organism evidence="13 14">
    <name type="scientific">Patella caerulea</name>
    <name type="common">Rayed Mediterranean limpet</name>
    <dbReference type="NCBI Taxonomy" id="87958"/>
    <lineage>
        <taxon>Eukaryota</taxon>
        <taxon>Metazoa</taxon>
        <taxon>Spiralia</taxon>
        <taxon>Lophotrochozoa</taxon>
        <taxon>Mollusca</taxon>
        <taxon>Gastropoda</taxon>
        <taxon>Patellogastropoda</taxon>
        <taxon>Patelloidea</taxon>
        <taxon>Patellidae</taxon>
        <taxon>Patella</taxon>
    </lineage>
</organism>
<feature type="chain" id="PRO_5042984245" description="Neuroglian" evidence="10">
    <location>
        <begin position="16"/>
        <end position="1282"/>
    </location>
</feature>
<dbReference type="SMART" id="SM00408">
    <property type="entry name" value="IGc2"/>
    <property type="match status" value="6"/>
</dbReference>
<sequence>MWMFLCVIYLPGLLARTRPPSIHTQPDDYVYYNVGETVRLPCVADGEPQPKYTWTRNGLEFYPRGNDYRMVQLPYVGTIVINRPEERDEGIYQCFADNGYGKSATININLLEAKLDSFAITNSITHSPNLGDPLTLDCVLPRSVPGPQFYWAINRNGNNVAINYDARITVDHEARLRITNVKAEDSQDGRAYTCIALNKVARQVVSGGSNFIRPRGTVETLYNVTYMWTSPSDDYGLRGDEFKLKCIFSGNPTPVVHWKRISGGPMPPGVKMASFGQELIFPHLEYSDAGEYECVANNSISQTPVRSSVDLRVESRPYWVDGGPRDAEVAIGESANFSCKASGVPEPDIKWFINSVRLSRVTDPRIVNGKFQVLTSDTVQIVNVTGADAMVIQCNVTNRHGYVWGESYLIAYSEPPTIIRPPEANQVTAEGLSVNVSCLTTGKPDPQITWFIDGQQITDGRYVIQPNGDLLIQNVTLSDTGNYTCVAESRLGKETASGMLSVKLKTSIEQGPLDLEVNAGHEATFTCSATTDPDEAHNLTILWERNNKIITSYDLRMVISGYHNSLTVRPTIVRDSGMYTCIATNGIDSARKSAILVVKDKPDPPFNVQIEKCEVNNAIISFTPGRENNSPIEYFVIQYNTSFEQDQWNFGARSEVNQTQVMVPLSPYANFTYRVIAYNKIGGSDPSFPSRTRCTTAPALPSKNPEDLRTIGNKKKYLTIQWTPMQRIEQNGPGFQYVLQMKKQGDPDQNTNSITIDDWKIDRYEMSTGDIYQPYEITLKARNGQGEAGGAKTIIGFSGEDLPTVYPTNLTAEMIKSTEATMSWDFDMSTINPTGTTNTPLNGEFKGFKIQYWKENYKIETYTEWDISADDALKNAVGNKVTALVKRLPPFSNLEAIVSVTNNFYVSAPSNILKFQTKPGVPGSVRHFEARNISYDHFVLEWVEPSDKNGNLTGYYIGYQTVKGLKLGTMMFLRPQINDPLQNSTILDGLLPKTKYRIKIWARTAQGRGEVYFIERATTAFVPMYTIESVGTDYIKVTWSSDVYYKPGGVVFVEYRKLGAPNWINSTDEDVNTWKNITNLESSTTYEIRVVVVYETMRSESNITDVTTTEPVPIYTIESVGKDYINVTWSSNGINKPGILKFIEYRKLGDSEWMNSSVDHKDIMTTIPDLQPGVTYELRAVVIYKTQRTESNITQFVTMADSKVHISHPVSNIEWILGFLAAVVAVLLIIAVVYCYCKRADKKTKYSKDTSGASPKAYYHTNTYSSDKEGQCFVDVNSPEKS</sequence>
<keyword evidence="14" id="KW-1185">Reference proteome</keyword>
<feature type="domain" description="Fibronectin type-III" evidence="12">
    <location>
        <begin position="604"/>
        <end position="699"/>
    </location>
</feature>
<evidence type="ECO:0000259" key="11">
    <source>
        <dbReference type="PROSITE" id="PS50835"/>
    </source>
</evidence>
<comment type="subcellular location">
    <subcellularLocation>
        <location evidence="1">Membrane</location>
        <topology evidence="1">Single-pass membrane protein</topology>
    </subcellularLocation>
</comment>
<feature type="domain" description="Fibronectin type-III" evidence="12">
    <location>
        <begin position="921"/>
        <end position="1022"/>
    </location>
</feature>
<evidence type="ECO:0000259" key="12">
    <source>
        <dbReference type="PROSITE" id="PS50853"/>
    </source>
</evidence>
<evidence type="ECO:0000256" key="6">
    <source>
        <dbReference type="ARBA" id="ARBA00023136"/>
    </source>
</evidence>
<dbReference type="InterPro" id="IPR013783">
    <property type="entry name" value="Ig-like_fold"/>
</dbReference>
<feature type="transmembrane region" description="Helical" evidence="9">
    <location>
        <begin position="1215"/>
        <end position="1237"/>
    </location>
</feature>
<dbReference type="InterPro" id="IPR036179">
    <property type="entry name" value="Ig-like_dom_sf"/>
</dbReference>
<proteinExistence type="predicted"/>
<dbReference type="InterPro" id="IPR007110">
    <property type="entry name" value="Ig-like_dom"/>
</dbReference>
<accession>A0AAN8JLU5</accession>
<dbReference type="InterPro" id="IPR036116">
    <property type="entry name" value="FN3_sf"/>
</dbReference>
<feature type="domain" description="Ig-like" evidence="11">
    <location>
        <begin position="20"/>
        <end position="107"/>
    </location>
</feature>
<dbReference type="EMBL" id="JAZGQO010000010">
    <property type="protein sequence ID" value="KAK6177079.1"/>
    <property type="molecule type" value="Genomic_DNA"/>
</dbReference>
<keyword evidence="7" id="KW-1015">Disulfide bond</keyword>
<dbReference type="InterPro" id="IPR003961">
    <property type="entry name" value="FN3_dom"/>
</dbReference>
<gene>
    <name evidence="13" type="ORF">SNE40_015257</name>
</gene>
<comment type="caution">
    <text evidence="13">The sequence shown here is derived from an EMBL/GenBank/DDBJ whole genome shotgun (WGS) entry which is preliminary data.</text>
</comment>
<keyword evidence="2 9" id="KW-0812">Transmembrane</keyword>
<evidence type="ECO:0000256" key="5">
    <source>
        <dbReference type="ARBA" id="ARBA00022989"/>
    </source>
</evidence>
<name>A0AAN8JLU5_PATCE</name>
<dbReference type="Pfam" id="PF13927">
    <property type="entry name" value="Ig_3"/>
    <property type="match status" value="2"/>
</dbReference>
<dbReference type="SMART" id="SM00060">
    <property type="entry name" value="FN3"/>
    <property type="match status" value="6"/>
</dbReference>